<evidence type="ECO:0008006" key="4">
    <source>
        <dbReference type="Google" id="ProtNLM"/>
    </source>
</evidence>
<accession>A0A9P5ER28</accession>
<proteinExistence type="predicted"/>
<evidence type="ECO:0000313" key="2">
    <source>
        <dbReference type="EMBL" id="KAF4857874.1"/>
    </source>
</evidence>
<feature type="repeat" description="TPR" evidence="1">
    <location>
        <begin position="369"/>
        <end position="402"/>
    </location>
</feature>
<reference evidence="2" key="1">
    <citation type="submission" date="2019-06" db="EMBL/GenBank/DDBJ databases">
        <authorList>
            <person name="Gan P."/>
            <person name="Shirasu K."/>
        </authorList>
    </citation>
    <scope>NUCLEOTIDE SEQUENCE [LARGE SCALE GENOMIC DNA]</scope>
    <source>
        <strain evidence="2">CAD2</strain>
    </source>
</reference>
<name>A0A9P5ER28_COLSI</name>
<evidence type="ECO:0000313" key="3">
    <source>
        <dbReference type="Proteomes" id="UP000711996"/>
    </source>
</evidence>
<dbReference type="Gene3D" id="1.25.40.10">
    <property type="entry name" value="Tetratricopeptide repeat domain"/>
    <property type="match status" value="1"/>
</dbReference>
<dbReference type="EMBL" id="QPMT01000024">
    <property type="protein sequence ID" value="KAF4857874.1"/>
    <property type="molecule type" value="Genomic_DNA"/>
</dbReference>
<dbReference type="SUPFAM" id="SSF48452">
    <property type="entry name" value="TPR-like"/>
    <property type="match status" value="1"/>
</dbReference>
<evidence type="ECO:0000256" key="1">
    <source>
        <dbReference type="PROSITE-ProRule" id="PRU00339"/>
    </source>
</evidence>
<dbReference type="Gene3D" id="1.25.40.20">
    <property type="entry name" value="Ankyrin repeat-containing domain"/>
    <property type="match status" value="1"/>
</dbReference>
<gene>
    <name evidence="2" type="ORF">CGCSCA2_v007851</name>
</gene>
<keyword evidence="1" id="KW-0802">TPR repeat</keyword>
<dbReference type="SUPFAM" id="SSF48403">
    <property type="entry name" value="Ankyrin repeat"/>
    <property type="match status" value="1"/>
</dbReference>
<dbReference type="InterPro" id="IPR011990">
    <property type="entry name" value="TPR-like_helical_dom_sf"/>
</dbReference>
<sequence>MAQTQQARIFWPSIYSILKCLCDKTLVSEIQPIRDAVKNGTIPRYSSEVRKLTEKVNETGGALTLHQWIGNIQLISPPGLLLQYFNLALAVAFLRESRHQASQLSPDEIELIWSLVQGVLSKTSIISKVHRNFGGFVSITLWRMVTDGDAHESAQLEIWLPGYQRGNGGTPVIFSHQHFAQSWVLLGHARDYQYRIQEAQSTTATHVRHKLSSSDTNIIRNEEADGTSRNTATYINTGELVQANELRSEVRSRHTTYRKDVGAFHRLDVDQNEMYVAFSFYDSSQGLQRTSSILAPVDCAYNQESDAEATTPATIAAAIEAFRSWERLYQRGLAHTRGNELEEALRAHHSALAICDGNTGLPHAIHYRYVVIAELGYVYRMLGRFARASEYLEEVVKNMPSNESRLKALGELAVVYRHLDKLNDAKRTCEEQYESAKLMGLELETERAIGNLGMVNYQLFLLNHDEEYLTVAIKQLEERVDICRRLRASTDSQEDSLRKAAKAQTATAHEAIAFHRLSLCYTVQGHLDKAIGAACDGQKLAIQSGDPSKIAFSRLYYGRALLLDGQKEEALAQFNPSDGYTPVAALSKEPCEEYRGYIREMIDAGADLTLRDRSGYSALDFAVYSGDELTQDILIEALNRQLNHDEVQQHPSESALESALRKGYRELLQEVLRPVLLEADKRSSITRLRQAYAKALATDKEKALQFDAFKYVRFADFARHGKLPKSSENLTRRFGDDGDEELYVIFMSYTWSKQKRVGGFSPDDMENTKYHQMMSALESFLLEHPDVDPKTVCVWLDWACIDQDNRGVQTRGVAALPMCVAQCNAMISITEDNYYERAWCCVEVITIRALERSYHAHGWYEFGYDASQERKILRDGRVTEALSVASAKVTVDSDRPKLEFLERQAKLLDITTDT</sequence>
<organism evidence="2 3">
    <name type="scientific">Colletotrichum siamense</name>
    <name type="common">Anthracnose fungus</name>
    <dbReference type="NCBI Taxonomy" id="690259"/>
    <lineage>
        <taxon>Eukaryota</taxon>
        <taxon>Fungi</taxon>
        <taxon>Dikarya</taxon>
        <taxon>Ascomycota</taxon>
        <taxon>Pezizomycotina</taxon>
        <taxon>Sordariomycetes</taxon>
        <taxon>Hypocreomycetidae</taxon>
        <taxon>Glomerellales</taxon>
        <taxon>Glomerellaceae</taxon>
        <taxon>Colletotrichum</taxon>
        <taxon>Colletotrichum gloeosporioides species complex</taxon>
    </lineage>
</organism>
<dbReference type="OrthoDB" id="423576at2759"/>
<dbReference type="InterPro" id="IPR036770">
    <property type="entry name" value="Ankyrin_rpt-contain_sf"/>
</dbReference>
<keyword evidence="3" id="KW-1185">Reference proteome</keyword>
<dbReference type="SMART" id="SM00028">
    <property type="entry name" value="TPR"/>
    <property type="match status" value="4"/>
</dbReference>
<protein>
    <recommendedName>
        <fullName evidence="4">Heterokaryon incompatibility domain-containing protein</fullName>
    </recommendedName>
</protein>
<dbReference type="AlphaFoldDB" id="A0A9P5ER28"/>
<dbReference type="PROSITE" id="PS50005">
    <property type="entry name" value="TPR"/>
    <property type="match status" value="1"/>
</dbReference>
<comment type="caution">
    <text evidence="2">The sequence shown here is derived from an EMBL/GenBank/DDBJ whole genome shotgun (WGS) entry which is preliminary data.</text>
</comment>
<dbReference type="Proteomes" id="UP000711996">
    <property type="component" value="Unassembled WGS sequence"/>
</dbReference>
<dbReference type="InterPro" id="IPR019734">
    <property type="entry name" value="TPR_rpt"/>
</dbReference>